<dbReference type="NCBIfam" id="NF006599">
    <property type="entry name" value="PRK09136.1"/>
    <property type="match status" value="1"/>
</dbReference>
<dbReference type="Gene3D" id="3.40.50.1580">
    <property type="entry name" value="Nucleoside phosphorylase domain"/>
    <property type="match status" value="1"/>
</dbReference>
<dbReference type="GO" id="GO:0005829">
    <property type="term" value="C:cytosol"/>
    <property type="evidence" value="ECO:0007669"/>
    <property type="project" value="TreeGrafter"/>
</dbReference>
<proteinExistence type="inferred from homology"/>
<dbReference type="GO" id="GO:0009116">
    <property type="term" value="P:nucleoside metabolic process"/>
    <property type="evidence" value="ECO:0007669"/>
    <property type="project" value="InterPro"/>
</dbReference>
<dbReference type="HAMAP" id="MF_01963">
    <property type="entry name" value="MTAP"/>
    <property type="match status" value="1"/>
</dbReference>
<dbReference type="EC" id="2.4.2.28" evidence="5"/>
<comment type="similarity">
    <text evidence="1">Belongs to the PNP/MTAP phosphorylase family.</text>
</comment>
<dbReference type="InterPro" id="IPR018099">
    <property type="entry name" value="Purine_phosphorylase-2_CS"/>
</dbReference>
<dbReference type="InterPro" id="IPR010044">
    <property type="entry name" value="MTAP"/>
</dbReference>
<gene>
    <name evidence="5" type="ORF">MNBD_GAMMA25-2358</name>
</gene>
<dbReference type="CDD" id="cd09010">
    <property type="entry name" value="MTAP_SsMTAPII_like_MTIP"/>
    <property type="match status" value="1"/>
</dbReference>
<dbReference type="InterPro" id="IPR000845">
    <property type="entry name" value="Nucleoside_phosphorylase_d"/>
</dbReference>
<keyword evidence="3 5" id="KW-0808">Transferase</keyword>
<dbReference type="PANTHER" id="PTHR42679:SF2">
    <property type="entry name" value="S-METHYL-5'-THIOADENOSINE PHOSPHORYLASE"/>
    <property type="match status" value="1"/>
</dbReference>
<dbReference type="InterPro" id="IPR035994">
    <property type="entry name" value="Nucleoside_phosphorylase_sf"/>
</dbReference>
<evidence type="ECO:0000259" key="4">
    <source>
        <dbReference type="Pfam" id="PF01048"/>
    </source>
</evidence>
<sequence>MKGIAIIGGTGLTSLPGLVVNEENIASTPFGDTSAALIKGLLKNRSIIFLARHGSGHTIPPHKVNYRANIYALKEAGAEIIIAINAVGGINPSLKPAQLLIPDQIIDYTYGREMSFFDGDDTPVVHIDFTEPYSEWLRQKLLDAADNCGINLEKTGVYAATQGPRLETAAEVRQLAQNGCDIVGMTGMPEACLARELKCEYASISVIANLAAGLGEGEITMNEIEKYIAQGMGDVSRILETVISQV</sequence>
<evidence type="ECO:0000313" key="5">
    <source>
        <dbReference type="EMBL" id="VAX09294.1"/>
    </source>
</evidence>
<organism evidence="5">
    <name type="scientific">hydrothermal vent metagenome</name>
    <dbReference type="NCBI Taxonomy" id="652676"/>
    <lineage>
        <taxon>unclassified sequences</taxon>
        <taxon>metagenomes</taxon>
        <taxon>ecological metagenomes</taxon>
    </lineage>
</organism>
<dbReference type="PANTHER" id="PTHR42679">
    <property type="entry name" value="S-METHYL-5'-THIOADENOSINE PHOSPHORYLASE"/>
    <property type="match status" value="1"/>
</dbReference>
<evidence type="ECO:0000256" key="1">
    <source>
        <dbReference type="ARBA" id="ARBA00006751"/>
    </source>
</evidence>
<reference evidence="5" key="1">
    <citation type="submission" date="2018-06" db="EMBL/GenBank/DDBJ databases">
        <authorList>
            <person name="Zhirakovskaya E."/>
        </authorList>
    </citation>
    <scope>NUCLEOTIDE SEQUENCE</scope>
</reference>
<dbReference type="GO" id="GO:0017061">
    <property type="term" value="F:S-methyl-5-thioadenosine phosphorylase activity"/>
    <property type="evidence" value="ECO:0007669"/>
    <property type="project" value="UniProtKB-EC"/>
</dbReference>
<evidence type="ECO:0000256" key="3">
    <source>
        <dbReference type="ARBA" id="ARBA00022679"/>
    </source>
</evidence>
<dbReference type="GO" id="GO:0019509">
    <property type="term" value="P:L-methionine salvage from methylthioadenosine"/>
    <property type="evidence" value="ECO:0007669"/>
    <property type="project" value="TreeGrafter"/>
</dbReference>
<keyword evidence="2 5" id="KW-0328">Glycosyltransferase</keyword>
<dbReference type="PROSITE" id="PS01240">
    <property type="entry name" value="PNP_MTAP_2"/>
    <property type="match status" value="1"/>
</dbReference>
<accession>A0A3B1BBJ1</accession>
<dbReference type="AlphaFoldDB" id="A0A3B1BBJ1"/>
<dbReference type="Pfam" id="PF01048">
    <property type="entry name" value="PNP_UDP_1"/>
    <property type="match status" value="1"/>
</dbReference>
<dbReference type="EMBL" id="UOFY01000034">
    <property type="protein sequence ID" value="VAX09294.1"/>
    <property type="molecule type" value="Genomic_DNA"/>
</dbReference>
<name>A0A3B1BBJ1_9ZZZZ</name>
<evidence type="ECO:0000256" key="2">
    <source>
        <dbReference type="ARBA" id="ARBA00022676"/>
    </source>
</evidence>
<feature type="domain" description="Nucleoside phosphorylase" evidence="4">
    <location>
        <begin position="4"/>
        <end position="243"/>
    </location>
</feature>
<dbReference type="SUPFAM" id="SSF53167">
    <property type="entry name" value="Purine and uridine phosphorylases"/>
    <property type="match status" value="1"/>
</dbReference>
<protein>
    <submittedName>
        <fullName evidence="5">5'-methylthioadenosine phosphorylase</fullName>
        <ecNumber evidence="5">2.4.2.28</ecNumber>
    </submittedName>
</protein>